<proteinExistence type="predicted"/>
<gene>
    <name evidence="1" type="ORF">ACFOUR_11825</name>
</gene>
<accession>A0ABD5NPV0</accession>
<evidence type="ECO:0000313" key="1">
    <source>
        <dbReference type="EMBL" id="MFC3959053.1"/>
    </source>
</evidence>
<dbReference type="GeneID" id="73902681"/>
<name>A0ABD5NPV0_9EURY</name>
<dbReference type="RefSeq" id="WP_256533550.1">
    <property type="nucleotide sequence ID" value="NZ_CP101824.1"/>
</dbReference>
<sequence length="147" mass="16374">MAPTDDGRDPRRASHAALQGIRRELRRHPAITSVDGHPHDALYTQLRAAIDPLLVGSDAPPGTLTVAWFVRPAGAPPHFRFHYADDTGFDCGWHHHEQTHVDGLGHYQERASDGDSYAYEPFAFNSVEPARVTWEILDEVTAILSEK</sequence>
<dbReference type="Proteomes" id="UP001595846">
    <property type="component" value="Unassembled WGS sequence"/>
</dbReference>
<keyword evidence="2" id="KW-1185">Reference proteome</keyword>
<evidence type="ECO:0000313" key="2">
    <source>
        <dbReference type="Proteomes" id="UP001595846"/>
    </source>
</evidence>
<protein>
    <submittedName>
        <fullName evidence="1">Uncharacterized protein</fullName>
    </submittedName>
</protein>
<dbReference type="AlphaFoldDB" id="A0ABD5NPV0"/>
<reference evidence="1 2" key="1">
    <citation type="journal article" date="2019" name="Int. J. Syst. Evol. Microbiol.">
        <title>The Global Catalogue of Microorganisms (GCM) 10K type strain sequencing project: providing services to taxonomists for standard genome sequencing and annotation.</title>
        <authorList>
            <consortium name="The Broad Institute Genomics Platform"/>
            <consortium name="The Broad Institute Genome Sequencing Center for Infectious Disease"/>
            <person name="Wu L."/>
            <person name="Ma J."/>
        </authorList>
    </citation>
    <scope>NUCLEOTIDE SEQUENCE [LARGE SCALE GENOMIC DNA]</scope>
    <source>
        <strain evidence="1 2">IBRC-M 10256</strain>
    </source>
</reference>
<comment type="caution">
    <text evidence="1">The sequence shown here is derived from an EMBL/GenBank/DDBJ whole genome shotgun (WGS) entry which is preliminary data.</text>
</comment>
<organism evidence="1 2">
    <name type="scientific">Halovivax cerinus</name>
    <dbReference type="NCBI Taxonomy" id="1487865"/>
    <lineage>
        <taxon>Archaea</taxon>
        <taxon>Methanobacteriati</taxon>
        <taxon>Methanobacteriota</taxon>
        <taxon>Stenosarchaea group</taxon>
        <taxon>Halobacteria</taxon>
        <taxon>Halobacteriales</taxon>
        <taxon>Natrialbaceae</taxon>
        <taxon>Halovivax</taxon>
    </lineage>
</organism>
<dbReference type="EMBL" id="JBHSAQ010000010">
    <property type="protein sequence ID" value="MFC3959053.1"/>
    <property type="molecule type" value="Genomic_DNA"/>
</dbReference>